<gene>
    <name evidence="2" type="ORF">C1J01_12760</name>
</gene>
<dbReference type="GO" id="GO:0031179">
    <property type="term" value="P:peptide modification"/>
    <property type="evidence" value="ECO:0007669"/>
    <property type="project" value="InterPro"/>
</dbReference>
<dbReference type="Proteomes" id="UP000249304">
    <property type="component" value="Unassembled WGS sequence"/>
</dbReference>
<feature type="binding site" evidence="1">
    <location>
        <position position="323"/>
    </location>
    <ligand>
        <name>Zn(2+)</name>
        <dbReference type="ChEBI" id="CHEBI:29105"/>
    </ligand>
</feature>
<feature type="binding site" evidence="1">
    <location>
        <position position="322"/>
    </location>
    <ligand>
        <name>Zn(2+)</name>
        <dbReference type="ChEBI" id="CHEBI:29105"/>
    </ligand>
</feature>
<dbReference type="OrthoDB" id="1882482at2"/>
<reference evidence="2 3" key="1">
    <citation type="submission" date="2018-01" db="EMBL/GenBank/DDBJ databases">
        <title>Draft genome sequence of Nonomuraea sp. KC333.</title>
        <authorList>
            <person name="Sahin N."/>
            <person name="Saygin H."/>
            <person name="Ay H."/>
        </authorList>
    </citation>
    <scope>NUCLEOTIDE SEQUENCE [LARGE SCALE GENOMIC DNA]</scope>
    <source>
        <strain evidence="2 3">KC333</strain>
    </source>
</reference>
<evidence type="ECO:0000313" key="2">
    <source>
        <dbReference type="EMBL" id="PZG19220.1"/>
    </source>
</evidence>
<keyword evidence="1" id="KW-0862">Zinc</keyword>
<dbReference type="AlphaFoldDB" id="A0A2W2F025"/>
<dbReference type="Pfam" id="PF05147">
    <property type="entry name" value="LANC_like"/>
    <property type="match status" value="1"/>
</dbReference>
<evidence type="ECO:0000256" key="1">
    <source>
        <dbReference type="PIRSR" id="PIRSR607822-1"/>
    </source>
</evidence>
<dbReference type="SUPFAM" id="SSF158745">
    <property type="entry name" value="LanC-like"/>
    <property type="match status" value="1"/>
</dbReference>
<sequence length="410" mass="43116">MSAGYLSSSGGTMQDTASRVARLVVDPVRREESLVRLVRTTLKPEIAGWSPGGLSRGGAGLALLCSTLDEARPGEGWDVRAHEFLAAGLDAAGLPDGPLSLFSGRVGYAAAVWACSRGGTRYRELTEALDATMLPLMRSLPGRLPSGPSYYDVVSGISGWVGYLVVRERTPAVDAVCSAVAGELIRLLSPRGIGDLGYLLEPGRPVVDLGLAHGVAGVLAALSRLHRRSPDPDSAAAVRWGVDFLMRHVRDGMWPARVDLKYRPDDGRRSGGGSWCHGDAGIARALYQAGEALDAPDICDFALEAVRLRCASPVPVPSPNLCHGLAGRWLLTAAFAEDTGDAVLRSAASSYADELLGRFRPQSLLGYADVEADGRHVDNPGLLKGAAGVALALLAADGKEVPGWARLLLV</sequence>
<feature type="binding site" evidence="1">
    <location>
        <position position="276"/>
    </location>
    <ligand>
        <name>Zn(2+)</name>
        <dbReference type="ChEBI" id="CHEBI:29105"/>
    </ligand>
</feature>
<dbReference type="InterPro" id="IPR033889">
    <property type="entry name" value="LanC"/>
</dbReference>
<dbReference type="PRINTS" id="PR01955">
    <property type="entry name" value="LANCFRANKIA"/>
</dbReference>
<keyword evidence="1" id="KW-0479">Metal-binding</keyword>
<comment type="caution">
    <text evidence="2">The sequence shown here is derived from an EMBL/GenBank/DDBJ whole genome shotgun (WGS) entry which is preliminary data.</text>
</comment>
<dbReference type="GO" id="GO:0046872">
    <property type="term" value="F:metal ion binding"/>
    <property type="evidence" value="ECO:0007669"/>
    <property type="project" value="UniProtKB-KW"/>
</dbReference>
<dbReference type="CDD" id="cd04793">
    <property type="entry name" value="LanC"/>
    <property type="match status" value="1"/>
</dbReference>
<protein>
    <recommendedName>
        <fullName evidence="4">Lanthionine synthetase</fullName>
    </recommendedName>
</protein>
<proteinExistence type="predicted"/>
<dbReference type="InterPro" id="IPR007822">
    <property type="entry name" value="LANC-like"/>
</dbReference>
<accession>A0A2W2F025</accession>
<dbReference type="PRINTS" id="PR01950">
    <property type="entry name" value="LANCSUPER"/>
</dbReference>
<dbReference type="EMBL" id="POUD01000041">
    <property type="protein sequence ID" value="PZG19220.1"/>
    <property type="molecule type" value="Genomic_DNA"/>
</dbReference>
<name>A0A2W2F025_9ACTN</name>
<evidence type="ECO:0008006" key="4">
    <source>
        <dbReference type="Google" id="ProtNLM"/>
    </source>
</evidence>
<dbReference type="SMART" id="SM01260">
    <property type="entry name" value="LANC_like"/>
    <property type="match status" value="1"/>
</dbReference>
<dbReference type="Gene3D" id="1.50.10.20">
    <property type="match status" value="1"/>
</dbReference>
<evidence type="ECO:0000313" key="3">
    <source>
        <dbReference type="Proteomes" id="UP000249304"/>
    </source>
</evidence>
<organism evidence="2 3">
    <name type="scientific">Nonomuraea aridisoli</name>
    <dbReference type="NCBI Taxonomy" id="2070368"/>
    <lineage>
        <taxon>Bacteria</taxon>
        <taxon>Bacillati</taxon>
        <taxon>Actinomycetota</taxon>
        <taxon>Actinomycetes</taxon>
        <taxon>Streptosporangiales</taxon>
        <taxon>Streptosporangiaceae</taxon>
        <taxon>Nonomuraea</taxon>
    </lineage>
</organism>
<keyword evidence="3" id="KW-1185">Reference proteome</keyword>